<dbReference type="GO" id="GO:0016787">
    <property type="term" value="F:hydrolase activity"/>
    <property type="evidence" value="ECO:0007669"/>
    <property type="project" value="UniProtKB-KW"/>
</dbReference>
<dbReference type="PRINTS" id="PR00412">
    <property type="entry name" value="EPOXHYDRLASE"/>
</dbReference>
<dbReference type="EMBL" id="JACHJT010000001">
    <property type="protein sequence ID" value="MBB4930211.1"/>
    <property type="molecule type" value="Genomic_DNA"/>
</dbReference>
<evidence type="ECO:0000256" key="1">
    <source>
        <dbReference type="ARBA" id="ARBA00022801"/>
    </source>
</evidence>
<dbReference type="Proteomes" id="UP000523007">
    <property type="component" value="Unassembled WGS sequence"/>
</dbReference>
<keyword evidence="4" id="KW-1185">Reference proteome</keyword>
<dbReference type="AlphaFoldDB" id="A0A7W7W133"/>
<dbReference type="InterPro" id="IPR000073">
    <property type="entry name" value="AB_hydrolase_1"/>
</dbReference>
<name>A0A7W7W133_9ACTN</name>
<feature type="domain" description="AB hydrolase-1" evidence="2">
    <location>
        <begin position="25"/>
        <end position="132"/>
    </location>
</feature>
<dbReference type="SUPFAM" id="SSF53474">
    <property type="entry name" value="alpha/beta-Hydrolases"/>
    <property type="match status" value="1"/>
</dbReference>
<dbReference type="PANTHER" id="PTHR43329">
    <property type="entry name" value="EPOXIDE HYDROLASE"/>
    <property type="match status" value="1"/>
</dbReference>
<gene>
    <name evidence="3" type="ORF">F4561_001031</name>
</gene>
<sequence length="257" mass="27369">MHAILRGDVSLHYVDDDPGAVPARPPVLLLHGFGSSFELNWERTGWASRLAAEGLRTIGPDLRGHGRSGRPRQDDAYLPGVFVADLVLLLDEFGVERVDVVGYSMGSRLAWEFALIRPERVRRVVMGGFGPRDPFSGTDLSDPGTDDSPFGALFRAVAGLPGNDAAALAACARGQAARPFTPEPAPRRTPLLFVAGENDEMADGVERLARGSDAGVLRVARRDHRTAVPASVFKDAVLEFLTSDEPAACGAATSGRG</sequence>
<reference evidence="3 4" key="1">
    <citation type="submission" date="2020-08" db="EMBL/GenBank/DDBJ databases">
        <title>Sequencing the genomes of 1000 actinobacteria strains.</title>
        <authorList>
            <person name="Klenk H.-P."/>
        </authorList>
    </citation>
    <scope>NUCLEOTIDE SEQUENCE [LARGE SCALE GENOMIC DNA]</scope>
    <source>
        <strain evidence="3 4">DSM 102030</strain>
    </source>
</reference>
<proteinExistence type="predicted"/>
<evidence type="ECO:0000313" key="4">
    <source>
        <dbReference type="Proteomes" id="UP000523007"/>
    </source>
</evidence>
<dbReference type="Gene3D" id="3.40.50.1820">
    <property type="entry name" value="alpha/beta hydrolase"/>
    <property type="match status" value="1"/>
</dbReference>
<keyword evidence="1" id="KW-0378">Hydrolase</keyword>
<organism evidence="3 4">
    <name type="scientific">Lipingzhangella halophila</name>
    <dbReference type="NCBI Taxonomy" id="1783352"/>
    <lineage>
        <taxon>Bacteria</taxon>
        <taxon>Bacillati</taxon>
        <taxon>Actinomycetota</taxon>
        <taxon>Actinomycetes</taxon>
        <taxon>Streptosporangiales</taxon>
        <taxon>Nocardiopsidaceae</taxon>
        <taxon>Lipingzhangella</taxon>
    </lineage>
</organism>
<accession>A0A7W7W133</accession>
<comment type="caution">
    <text evidence="3">The sequence shown here is derived from an EMBL/GenBank/DDBJ whole genome shotgun (WGS) entry which is preliminary data.</text>
</comment>
<dbReference type="InterPro" id="IPR000639">
    <property type="entry name" value="Epox_hydrolase-like"/>
</dbReference>
<protein>
    <submittedName>
        <fullName evidence="3">Pimeloyl-ACP methyl ester carboxylesterase</fullName>
    </submittedName>
</protein>
<evidence type="ECO:0000313" key="3">
    <source>
        <dbReference type="EMBL" id="MBB4930211.1"/>
    </source>
</evidence>
<evidence type="ECO:0000259" key="2">
    <source>
        <dbReference type="Pfam" id="PF00561"/>
    </source>
</evidence>
<dbReference type="RefSeq" id="WP_184575249.1">
    <property type="nucleotide sequence ID" value="NZ_JACHJT010000001.1"/>
</dbReference>
<dbReference type="PRINTS" id="PR00111">
    <property type="entry name" value="ABHYDROLASE"/>
</dbReference>
<dbReference type="InterPro" id="IPR029058">
    <property type="entry name" value="AB_hydrolase_fold"/>
</dbReference>
<dbReference type="Pfam" id="PF00561">
    <property type="entry name" value="Abhydrolase_1"/>
    <property type="match status" value="1"/>
</dbReference>